<evidence type="ECO:0000256" key="1">
    <source>
        <dbReference type="SAM" id="Phobius"/>
    </source>
</evidence>
<feature type="transmembrane region" description="Helical" evidence="1">
    <location>
        <begin position="98"/>
        <end position="117"/>
    </location>
</feature>
<evidence type="ECO:0000313" key="3">
    <source>
        <dbReference type="Proteomes" id="UP000004994"/>
    </source>
</evidence>
<dbReference type="Gramene" id="Solyc04g056497.1.1">
    <property type="protein sequence ID" value="Solyc04g056497.1.1"/>
    <property type="gene ID" value="Solyc04g056497.1"/>
</dbReference>
<reference evidence="2" key="2">
    <citation type="submission" date="2019-01" db="UniProtKB">
        <authorList>
            <consortium name="EnsemblPlants"/>
        </authorList>
    </citation>
    <scope>IDENTIFICATION</scope>
    <source>
        <strain evidence="2">cv. Heinz 1706</strain>
    </source>
</reference>
<organism evidence="2">
    <name type="scientific">Solanum lycopersicum</name>
    <name type="common">Tomato</name>
    <name type="synonym">Lycopersicon esculentum</name>
    <dbReference type="NCBI Taxonomy" id="4081"/>
    <lineage>
        <taxon>Eukaryota</taxon>
        <taxon>Viridiplantae</taxon>
        <taxon>Streptophyta</taxon>
        <taxon>Embryophyta</taxon>
        <taxon>Tracheophyta</taxon>
        <taxon>Spermatophyta</taxon>
        <taxon>Magnoliopsida</taxon>
        <taxon>eudicotyledons</taxon>
        <taxon>Gunneridae</taxon>
        <taxon>Pentapetalae</taxon>
        <taxon>asterids</taxon>
        <taxon>lamiids</taxon>
        <taxon>Solanales</taxon>
        <taxon>Solanaceae</taxon>
        <taxon>Solanoideae</taxon>
        <taxon>Solaneae</taxon>
        <taxon>Solanum</taxon>
        <taxon>Solanum subgen. Lycopersicon</taxon>
    </lineage>
</organism>
<keyword evidence="1" id="KW-0472">Membrane</keyword>
<proteinExistence type="predicted"/>
<keyword evidence="3" id="KW-1185">Reference proteome</keyword>
<dbReference type="Proteomes" id="UP000004994">
    <property type="component" value="Chromosome 4"/>
</dbReference>
<dbReference type="EnsemblPlants" id="Solyc04g056497.1.1">
    <property type="protein sequence ID" value="Solyc04g056497.1.1"/>
    <property type="gene ID" value="Solyc04g056497.1"/>
</dbReference>
<dbReference type="AlphaFoldDB" id="A0A3Q7GXU4"/>
<evidence type="ECO:0000313" key="2">
    <source>
        <dbReference type="EnsemblPlants" id="Solyc04g056497.1.1"/>
    </source>
</evidence>
<sequence length="187" mass="20724">MMRKKRKMARKTGEVLTCQGNQKSIIKCNSKGNTWSSWCSSSSAATPRDVSPSSSMDVMYTTLYNEATRIVTTVGSCARPTSSKKVEKKKSEMKTKKVATVIFLGELFFMLLFGGLVPSLKPAFASEKAMTSHGSADKKNDEVDLTVPGDLAILAFIEVLQRDKKLLDPNIEEKGKLQSYFVIQRQI</sequence>
<dbReference type="PANTHER" id="PTHR37616">
    <property type="entry name" value="BZIP TRANSCRIPTION FACTOR 60-LIKE"/>
    <property type="match status" value="1"/>
</dbReference>
<keyword evidence="1" id="KW-0812">Transmembrane</keyword>
<protein>
    <submittedName>
        <fullName evidence="2">Uncharacterized protein</fullName>
    </submittedName>
</protein>
<keyword evidence="1" id="KW-1133">Transmembrane helix</keyword>
<dbReference type="STRING" id="4081.A0A3Q7GXU4"/>
<reference evidence="2" key="1">
    <citation type="journal article" date="2012" name="Nature">
        <title>The tomato genome sequence provides insights into fleshy fruit evolution.</title>
        <authorList>
            <consortium name="Tomato Genome Consortium"/>
        </authorList>
    </citation>
    <scope>NUCLEOTIDE SEQUENCE [LARGE SCALE GENOMIC DNA]</scope>
    <source>
        <strain evidence="2">cv. Heinz 1706</strain>
    </source>
</reference>
<name>A0A3Q7GXU4_SOLLC</name>
<dbReference type="PANTHER" id="PTHR37616:SF3">
    <property type="entry name" value="BZIP DOMAIN-CONTAINING PROTEIN"/>
    <property type="match status" value="1"/>
</dbReference>
<dbReference type="InParanoid" id="A0A3Q7GXU4"/>
<accession>A0A3Q7GXU4</accession>